<dbReference type="AlphaFoldDB" id="Q979A7"/>
<dbReference type="eggNOG" id="arCOG05400">
    <property type="taxonomic scope" value="Archaea"/>
</dbReference>
<evidence type="ECO:0008006" key="3">
    <source>
        <dbReference type="Google" id="ProtNLM"/>
    </source>
</evidence>
<evidence type="ECO:0000313" key="1">
    <source>
        <dbReference type="EMBL" id="BAB60397.1"/>
    </source>
</evidence>
<keyword evidence="2" id="KW-1185">Reference proteome</keyword>
<dbReference type="GeneID" id="1441371"/>
<protein>
    <recommendedName>
        <fullName evidence="3">Coenzyme Q-binding protein COQ10 START domain-containing protein</fullName>
    </recommendedName>
</protein>
<gene>
    <name evidence="1" type="ORF">TVG1292898</name>
</gene>
<name>Q979A7_THEVO</name>
<reference evidence="1 2" key="1">
    <citation type="journal article" date="1999" name="Proc. Jpn. Acad.">
        <title>Determination of the complete genomic DNA sequence of Thermoplasma volvanium GSS1.</title>
        <authorList>
            <person name="Kawashima T."/>
            <person name="Yamamoto Y."/>
            <person name="Aramaki H."/>
            <person name="Nunoshiba T."/>
            <person name="Kawamoto T."/>
            <person name="Watanabe K."/>
            <person name="Yamazaki M."/>
            <person name="Kanehori K."/>
            <person name="Amano N."/>
            <person name="Ohya Y."/>
            <person name="Makino K."/>
            <person name="Suzuki M."/>
        </authorList>
    </citation>
    <scope>NUCLEOTIDE SEQUENCE [LARGE SCALE GENOMIC DNA]</scope>
    <source>
        <strain evidence="2">ATCC 51530 / DSM 4299 / JCM 9571 / NBRC 15438 / GSS1</strain>
    </source>
</reference>
<dbReference type="KEGG" id="tvo:TVG1292898"/>
<dbReference type="CDD" id="cd07812">
    <property type="entry name" value="SRPBCC"/>
    <property type="match status" value="1"/>
</dbReference>
<dbReference type="EMBL" id="BA000011">
    <property type="protein sequence ID" value="BAB60397.1"/>
    <property type="molecule type" value="Genomic_DNA"/>
</dbReference>
<dbReference type="PhylomeDB" id="Q979A7"/>
<dbReference type="Proteomes" id="UP000001017">
    <property type="component" value="Chromosome"/>
</dbReference>
<reference evidence="1 2" key="2">
    <citation type="journal article" date="2000" name="Proc. Natl. Acad. Sci. U.S.A.">
        <title>Archaeal adaptation to higher temperatures revealed by genomic sequence of Thermoplasma volcanium.</title>
        <authorList>
            <person name="Kawashima T."/>
            <person name="Amano N."/>
            <person name="Koike H."/>
            <person name="Makino S."/>
            <person name="Higuchi S."/>
            <person name="Kawashima-Ohya Y."/>
            <person name="Watanabe K."/>
            <person name="Yamazaki M."/>
            <person name="Kanehori K."/>
            <person name="Kawamoto T."/>
            <person name="Nunoshiba T."/>
            <person name="Yamamoto Y."/>
            <person name="Aramaki H."/>
            <person name="Makino K."/>
            <person name="Suzuki M."/>
        </authorList>
    </citation>
    <scope>NUCLEOTIDE SEQUENCE [LARGE SCALE GENOMIC DNA]</scope>
    <source>
        <strain evidence="2">ATCC 51530 / DSM 4299 / JCM 9571 / NBRC 15438 / GSS1</strain>
    </source>
</reference>
<dbReference type="InterPro" id="IPR023393">
    <property type="entry name" value="START-like_dom_sf"/>
</dbReference>
<dbReference type="DNASU" id="1441371"/>
<dbReference type="PaxDb" id="273116-14325493"/>
<dbReference type="OrthoDB" id="7914at2157"/>
<evidence type="ECO:0000313" key="2">
    <source>
        <dbReference type="Proteomes" id="UP000001017"/>
    </source>
</evidence>
<organism evidence="1 2">
    <name type="scientific">Thermoplasma volcanium (strain ATCC 51530 / DSM 4299 / JCM 9571 / NBRC 15438 / GSS1)</name>
    <dbReference type="NCBI Taxonomy" id="273116"/>
    <lineage>
        <taxon>Archaea</taxon>
        <taxon>Methanobacteriati</taxon>
        <taxon>Thermoplasmatota</taxon>
        <taxon>Thermoplasmata</taxon>
        <taxon>Thermoplasmatales</taxon>
        <taxon>Thermoplasmataceae</taxon>
        <taxon>Thermoplasma</taxon>
    </lineage>
</organism>
<dbReference type="RefSeq" id="WP_010917489.1">
    <property type="nucleotide sequence ID" value="NC_002689.2"/>
</dbReference>
<accession>Q979A7</accession>
<sequence>MNIRFQEKIEVSADPEKVWKIVSKWEDIPNYWHGTTKILNLGNGLFKIRFAFPANGVMKFILLERERIVVEEYIKGPLRGIVRIGTCKENDSTLLSCDFDVKLIFPYSIFGKWSFNHFREGATHALVRIKERSES</sequence>
<dbReference type="SUPFAM" id="SSF55961">
    <property type="entry name" value="Bet v1-like"/>
    <property type="match status" value="1"/>
</dbReference>
<proteinExistence type="predicted"/>
<dbReference type="HOGENOM" id="CLU_131895_1_0_2"/>
<dbReference type="Gene3D" id="3.30.530.20">
    <property type="match status" value="1"/>
</dbReference>